<evidence type="ECO:0008006" key="5">
    <source>
        <dbReference type="Google" id="ProtNLM"/>
    </source>
</evidence>
<feature type="signal peptide" evidence="2">
    <location>
        <begin position="1"/>
        <end position="21"/>
    </location>
</feature>
<name>A0A0J1D1U8_9BURK</name>
<organism evidence="3 4">
    <name type="scientific">Caballeronia mineralivorans PML1(12)</name>
    <dbReference type="NCBI Taxonomy" id="908627"/>
    <lineage>
        <taxon>Bacteria</taxon>
        <taxon>Pseudomonadati</taxon>
        <taxon>Pseudomonadota</taxon>
        <taxon>Betaproteobacteria</taxon>
        <taxon>Burkholderiales</taxon>
        <taxon>Burkholderiaceae</taxon>
        <taxon>Caballeronia</taxon>
    </lineage>
</organism>
<keyword evidence="2" id="KW-0732">Signal</keyword>
<evidence type="ECO:0000313" key="4">
    <source>
        <dbReference type="Proteomes" id="UP000035963"/>
    </source>
</evidence>
<dbReference type="OrthoDB" id="9035534at2"/>
<dbReference type="Proteomes" id="UP000035963">
    <property type="component" value="Unassembled WGS sequence"/>
</dbReference>
<evidence type="ECO:0000256" key="1">
    <source>
        <dbReference type="SAM" id="MobiDB-lite"/>
    </source>
</evidence>
<accession>A0A0J1D1U8</accession>
<evidence type="ECO:0000313" key="3">
    <source>
        <dbReference type="EMBL" id="KLU26715.1"/>
    </source>
</evidence>
<dbReference type="EMBL" id="AEJF01000062">
    <property type="protein sequence ID" value="KLU26715.1"/>
    <property type="molecule type" value="Genomic_DNA"/>
</dbReference>
<dbReference type="AlphaFoldDB" id="A0A0J1D1U8"/>
<feature type="region of interest" description="Disordered" evidence="1">
    <location>
        <begin position="71"/>
        <end position="93"/>
    </location>
</feature>
<keyword evidence="4" id="KW-1185">Reference proteome</keyword>
<dbReference type="InterPro" id="IPR025421">
    <property type="entry name" value="DUF4148"/>
</dbReference>
<proteinExistence type="predicted"/>
<sequence>MKILALLTVSAAVLVSSSAFAQGLTRAEVHQQLVEAQQNGSEYVTDASYPDVSPAFQNQLAHRQQNANAYGGVSAGSSVSAPRVPMTGTQSHEACVGPVSFCNIYAGS</sequence>
<reference evidence="3 4" key="1">
    <citation type="journal article" date="2015" name="Genome Announc.">
        <title>Draft Genome Sequence of Burkholderia sp. Strain PML1(12), an Ectomycorrhizosphere-Inhabiting Bacterium with Effective Mineral-Weathering Ability.</title>
        <authorList>
            <person name="Uroz S."/>
            <person name="Oger P."/>
        </authorList>
    </citation>
    <scope>NUCLEOTIDE SEQUENCE [LARGE SCALE GENOMIC DNA]</scope>
    <source>
        <strain evidence="4">PML1(12)</strain>
    </source>
</reference>
<feature type="compositionally biased region" description="Low complexity" evidence="1">
    <location>
        <begin position="71"/>
        <end position="81"/>
    </location>
</feature>
<dbReference type="Pfam" id="PF13663">
    <property type="entry name" value="DUF4148"/>
    <property type="match status" value="1"/>
</dbReference>
<comment type="caution">
    <text evidence="3">The sequence shown here is derived from an EMBL/GenBank/DDBJ whole genome shotgun (WGS) entry which is preliminary data.</text>
</comment>
<feature type="chain" id="PRO_5005250088" description="Purine nucleoside phosphorylase" evidence="2">
    <location>
        <begin position="22"/>
        <end position="108"/>
    </location>
</feature>
<evidence type="ECO:0000256" key="2">
    <source>
        <dbReference type="SAM" id="SignalP"/>
    </source>
</evidence>
<dbReference type="RefSeq" id="WP_047846091.1">
    <property type="nucleotide sequence ID" value="NZ_AEJF01000062.1"/>
</dbReference>
<dbReference type="PATRIC" id="fig|908627.4.peg.1780"/>
<gene>
    <name evidence="3" type="ORF">EOS_08060</name>
</gene>
<protein>
    <recommendedName>
        <fullName evidence="5">Purine nucleoside phosphorylase</fullName>
    </recommendedName>
</protein>